<feature type="domain" description="RNA polymerase sigma-70 region 2" evidence="6">
    <location>
        <begin position="18"/>
        <end position="85"/>
    </location>
</feature>
<organism evidence="8 9">
    <name type="scientific">Saccharomonospora marina XMU15</name>
    <dbReference type="NCBI Taxonomy" id="882083"/>
    <lineage>
        <taxon>Bacteria</taxon>
        <taxon>Bacillati</taxon>
        <taxon>Actinomycetota</taxon>
        <taxon>Actinomycetes</taxon>
        <taxon>Pseudonocardiales</taxon>
        <taxon>Pseudonocardiaceae</taxon>
        <taxon>Saccharomonospora</taxon>
    </lineage>
</organism>
<proteinExistence type="inferred from homology"/>
<dbReference type="Pfam" id="PF08281">
    <property type="entry name" value="Sigma70_r4_2"/>
    <property type="match status" value="1"/>
</dbReference>
<protein>
    <submittedName>
        <fullName evidence="8">RNA polymerase sigma factor, sigma-70 family</fullName>
    </submittedName>
</protein>
<dbReference type="eggNOG" id="COG1595">
    <property type="taxonomic scope" value="Bacteria"/>
</dbReference>
<dbReference type="Pfam" id="PF04542">
    <property type="entry name" value="Sigma70_r2"/>
    <property type="match status" value="1"/>
</dbReference>
<evidence type="ECO:0000313" key="8">
    <source>
        <dbReference type="EMBL" id="EHR48761.1"/>
    </source>
</evidence>
<feature type="domain" description="RNA polymerase sigma factor 70 region 4 type 2" evidence="7">
    <location>
        <begin position="114"/>
        <end position="167"/>
    </location>
</feature>
<keyword evidence="3" id="KW-0731">Sigma factor</keyword>
<dbReference type="PANTHER" id="PTHR43133:SF8">
    <property type="entry name" value="RNA POLYMERASE SIGMA FACTOR HI_1459-RELATED"/>
    <property type="match status" value="1"/>
</dbReference>
<dbReference type="InterPro" id="IPR013249">
    <property type="entry name" value="RNA_pol_sigma70_r4_t2"/>
</dbReference>
<dbReference type="SUPFAM" id="SSF88946">
    <property type="entry name" value="Sigma2 domain of RNA polymerase sigma factors"/>
    <property type="match status" value="1"/>
</dbReference>
<evidence type="ECO:0000256" key="2">
    <source>
        <dbReference type="ARBA" id="ARBA00023015"/>
    </source>
</evidence>
<dbReference type="Proteomes" id="UP000004926">
    <property type="component" value="Chromosome"/>
</dbReference>
<dbReference type="GO" id="GO:0016987">
    <property type="term" value="F:sigma factor activity"/>
    <property type="evidence" value="ECO:0007669"/>
    <property type="project" value="UniProtKB-KW"/>
</dbReference>
<dbReference type="SUPFAM" id="SSF88659">
    <property type="entry name" value="Sigma3 and sigma4 domains of RNA polymerase sigma factors"/>
    <property type="match status" value="1"/>
</dbReference>
<keyword evidence="4" id="KW-0238">DNA-binding</keyword>
<keyword evidence="2" id="KW-0805">Transcription regulation</keyword>
<evidence type="ECO:0000259" key="6">
    <source>
        <dbReference type="Pfam" id="PF04542"/>
    </source>
</evidence>
<accession>H5X392</accession>
<dbReference type="EMBL" id="CM001439">
    <property type="protein sequence ID" value="EHR48761.1"/>
    <property type="molecule type" value="Genomic_DNA"/>
</dbReference>
<name>H5X392_9PSEU</name>
<dbReference type="PANTHER" id="PTHR43133">
    <property type="entry name" value="RNA POLYMERASE ECF-TYPE SIGMA FACTO"/>
    <property type="match status" value="1"/>
</dbReference>
<dbReference type="Gene3D" id="1.10.1740.10">
    <property type="match status" value="1"/>
</dbReference>
<dbReference type="InterPro" id="IPR036388">
    <property type="entry name" value="WH-like_DNA-bd_sf"/>
</dbReference>
<reference evidence="8 9" key="1">
    <citation type="journal article" date="2012" name="Stand. Genomic Sci.">
        <title>Genome sequence of the ocean sediment bacterium Saccharomonospora marina type strain (XMU15(T)).</title>
        <authorList>
            <person name="Klenk H.P."/>
            <person name="Lu M."/>
            <person name="Lucas S."/>
            <person name="Lapidus A."/>
            <person name="Copeland A."/>
            <person name="Pitluck S."/>
            <person name="Goodwin L.A."/>
            <person name="Han C."/>
            <person name="Tapia R."/>
            <person name="Brambilla E.M."/>
            <person name="Potter G."/>
            <person name="Land M."/>
            <person name="Ivanova N."/>
            <person name="Rohde M."/>
            <person name="Goker M."/>
            <person name="Detter J.C."/>
            <person name="Li W.J."/>
            <person name="Kyrpides N.C."/>
            <person name="Woyke T."/>
        </authorList>
    </citation>
    <scope>NUCLEOTIDE SEQUENCE [LARGE SCALE GENOMIC DNA]</scope>
    <source>
        <strain evidence="8 9">XMU15</strain>
    </source>
</reference>
<evidence type="ECO:0000256" key="3">
    <source>
        <dbReference type="ARBA" id="ARBA00023082"/>
    </source>
</evidence>
<evidence type="ECO:0000256" key="1">
    <source>
        <dbReference type="ARBA" id="ARBA00010641"/>
    </source>
</evidence>
<dbReference type="NCBIfam" id="TIGR02937">
    <property type="entry name" value="sigma70-ECF"/>
    <property type="match status" value="1"/>
</dbReference>
<dbReference type="InterPro" id="IPR013324">
    <property type="entry name" value="RNA_pol_sigma_r3/r4-like"/>
</dbReference>
<dbReference type="InterPro" id="IPR039425">
    <property type="entry name" value="RNA_pol_sigma-70-like"/>
</dbReference>
<dbReference type="AlphaFoldDB" id="H5X392"/>
<evidence type="ECO:0000256" key="4">
    <source>
        <dbReference type="ARBA" id="ARBA00023125"/>
    </source>
</evidence>
<dbReference type="InterPro" id="IPR007627">
    <property type="entry name" value="RNA_pol_sigma70_r2"/>
</dbReference>
<dbReference type="GO" id="GO:0003677">
    <property type="term" value="F:DNA binding"/>
    <property type="evidence" value="ECO:0007669"/>
    <property type="project" value="UniProtKB-KW"/>
</dbReference>
<keyword evidence="9" id="KW-1185">Reference proteome</keyword>
<evidence type="ECO:0000256" key="5">
    <source>
        <dbReference type="ARBA" id="ARBA00023163"/>
    </source>
</evidence>
<evidence type="ECO:0000313" key="9">
    <source>
        <dbReference type="Proteomes" id="UP000004926"/>
    </source>
</evidence>
<dbReference type="InterPro" id="IPR013325">
    <property type="entry name" value="RNA_pol_sigma_r2"/>
</dbReference>
<dbReference type="GO" id="GO:0006352">
    <property type="term" value="P:DNA-templated transcription initiation"/>
    <property type="evidence" value="ECO:0007669"/>
    <property type="project" value="InterPro"/>
</dbReference>
<comment type="similarity">
    <text evidence="1">Belongs to the sigma-70 factor family. ECF subfamily.</text>
</comment>
<dbReference type="Gene3D" id="1.10.10.10">
    <property type="entry name" value="Winged helix-like DNA-binding domain superfamily/Winged helix DNA-binding domain"/>
    <property type="match status" value="1"/>
</dbReference>
<dbReference type="STRING" id="882083.SacmaDRAFT_0460"/>
<evidence type="ECO:0000259" key="7">
    <source>
        <dbReference type="Pfam" id="PF08281"/>
    </source>
</evidence>
<keyword evidence="5" id="KW-0804">Transcription</keyword>
<sequence length="178" mass="20073">MWWAGLTGMNGPRVDADLVARLAPVALTAARRRLPDREDQLDAVQDGWLLLLANVDTIRDPACLPRWLSTAVSRQAGRLARRRAREVASEVAAEHWCPSAPSTEDSWLLTDRDRMLWTMVSRLPLPERTLVELIAFEPGLPRRELAARLGISAGAVQRRRSRSLRRLRQRLAAEGAWL</sequence>
<dbReference type="InterPro" id="IPR014284">
    <property type="entry name" value="RNA_pol_sigma-70_dom"/>
</dbReference>
<dbReference type="HOGENOM" id="CLU_047691_5_2_11"/>
<gene>
    <name evidence="8" type="ORF">SacmaDRAFT_0460</name>
</gene>